<dbReference type="GO" id="GO:0034475">
    <property type="term" value="P:U4 snRNA 3'-end processing"/>
    <property type="evidence" value="ECO:0007669"/>
    <property type="project" value="TreeGrafter"/>
</dbReference>
<dbReference type="Gene3D" id="3.30.230.70">
    <property type="entry name" value="GHMP Kinase, N-terminal domain"/>
    <property type="match status" value="1"/>
</dbReference>
<keyword evidence="5" id="KW-0963">Cytoplasm</keyword>
<dbReference type="Pfam" id="PF01138">
    <property type="entry name" value="RNase_PH"/>
    <property type="match status" value="1"/>
</dbReference>
<gene>
    <name evidence="14" type="ORF">Glove_329g56</name>
</gene>
<dbReference type="GO" id="GO:0034476">
    <property type="term" value="P:U5 snRNA 3'-end processing"/>
    <property type="evidence" value="ECO:0007669"/>
    <property type="project" value="TreeGrafter"/>
</dbReference>
<dbReference type="GO" id="GO:0000177">
    <property type="term" value="C:cytoplasmic exosome (RNase complex)"/>
    <property type="evidence" value="ECO:0007669"/>
    <property type="project" value="TreeGrafter"/>
</dbReference>
<evidence type="ECO:0000256" key="8">
    <source>
        <dbReference type="ARBA" id="ARBA00022884"/>
    </source>
</evidence>
<keyword evidence="7" id="KW-0271">Exosome</keyword>
<dbReference type="GO" id="GO:0034473">
    <property type="term" value="P:U1 snRNA 3'-end processing"/>
    <property type="evidence" value="ECO:0007669"/>
    <property type="project" value="TreeGrafter"/>
</dbReference>
<evidence type="ECO:0000256" key="4">
    <source>
        <dbReference type="ARBA" id="ARBA00019572"/>
    </source>
</evidence>
<dbReference type="CDD" id="cd11368">
    <property type="entry name" value="RNase_PH_RRP45"/>
    <property type="match status" value="1"/>
</dbReference>
<sequence>MGKEAELSTNEKEFILASLREGIRLDNREKLDFRSLQILLGPDYGHSEVRLGDTKVLAKVSCEVTRPHLDRPSEGILILNTEISPMAFPGLDMGRPSEEEIIISRTLEKAIKRNHAIDLEGLCIIREKKVWTIRVDIHFLDNDGNILDAASIATISALAHFRRPEITITGEDTITIHSAEQLNPVPLVVHHIPICVTFAFFEISENKDLWVVDPNWQEEKICQGDMTIVINDHKEICVLSKAGGVPLSMETIIYCSKIATSKVEIIIDDIRKALEIANDKNSNKNNNNSNKMDKGKRVNRD</sequence>
<dbReference type="InterPro" id="IPR033100">
    <property type="entry name" value="Rrp45"/>
</dbReference>
<evidence type="ECO:0000256" key="3">
    <source>
        <dbReference type="ARBA" id="ARBA00006678"/>
    </source>
</evidence>
<evidence type="ECO:0000256" key="7">
    <source>
        <dbReference type="ARBA" id="ARBA00022835"/>
    </source>
</evidence>
<dbReference type="GO" id="GO:0035925">
    <property type="term" value="F:mRNA 3'-UTR AU-rich region binding"/>
    <property type="evidence" value="ECO:0007669"/>
    <property type="project" value="TreeGrafter"/>
</dbReference>
<dbReference type="STRING" id="1348612.A0A397HKF2"/>
<dbReference type="GO" id="GO:0071035">
    <property type="term" value="P:nuclear polyadenylation-dependent rRNA catabolic process"/>
    <property type="evidence" value="ECO:0007669"/>
    <property type="project" value="TreeGrafter"/>
</dbReference>
<dbReference type="PANTHER" id="PTHR11097:SF14">
    <property type="entry name" value="EXOSOME COMPLEX COMPONENT RRP45"/>
    <property type="match status" value="1"/>
</dbReference>
<protein>
    <recommendedName>
        <fullName evidence="4">Exosome complex component RRP45</fullName>
    </recommendedName>
    <alternativeName>
        <fullName evidence="10">Ribosomal RNA-processing protein 45</fullName>
    </alternativeName>
</protein>
<evidence type="ECO:0000256" key="2">
    <source>
        <dbReference type="ARBA" id="ARBA00004604"/>
    </source>
</evidence>
<keyword evidence="8" id="KW-0694">RNA-binding</keyword>
<dbReference type="SUPFAM" id="SSF55666">
    <property type="entry name" value="Ribonuclease PH domain 2-like"/>
    <property type="match status" value="1"/>
</dbReference>
<comment type="subcellular location">
    <subcellularLocation>
        <location evidence="1">Cytoplasm</location>
    </subcellularLocation>
    <subcellularLocation>
        <location evidence="2">Nucleus</location>
        <location evidence="2">Nucleolus</location>
    </subcellularLocation>
</comment>
<evidence type="ECO:0000259" key="13">
    <source>
        <dbReference type="Pfam" id="PF03725"/>
    </source>
</evidence>
<dbReference type="GO" id="GO:0071038">
    <property type="term" value="P:TRAMP-dependent tRNA surveillance pathway"/>
    <property type="evidence" value="ECO:0007669"/>
    <property type="project" value="TreeGrafter"/>
</dbReference>
<dbReference type="Proteomes" id="UP000266861">
    <property type="component" value="Unassembled WGS sequence"/>
</dbReference>
<dbReference type="EMBL" id="PQFF01000301">
    <property type="protein sequence ID" value="RHZ63529.1"/>
    <property type="molecule type" value="Genomic_DNA"/>
</dbReference>
<evidence type="ECO:0000256" key="11">
    <source>
        <dbReference type="SAM" id="MobiDB-lite"/>
    </source>
</evidence>
<dbReference type="PANTHER" id="PTHR11097">
    <property type="entry name" value="EXOSOME COMPLEX EXONUCLEASE RIBOSOMAL RNA PROCESSING PROTEIN"/>
    <property type="match status" value="1"/>
</dbReference>
<organism evidence="14 15">
    <name type="scientific">Diversispora epigaea</name>
    <dbReference type="NCBI Taxonomy" id="1348612"/>
    <lineage>
        <taxon>Eukaryota</taxon>
        <taxon>Fungi</taxon>
        <taxon>Fungi incertae sedis</taxon>
        <taxon>Mucoromycota</taxon>
        <taxon>Glomeromycotina</taxon>
        <taxon>Glomeromycetes</taxon>
        <taxon>Diversisporales</taxon>
        <taxon>Diversisporaceae</taxon>
        <taxon>Diversispora</taxon>
    </lineage>
</organism>
<name>A0A397HKF2_9GLOM</name>
<evidence type="ECO:0000256" key="6">
    <source>
        <dbReference type="ARBA" id="ARBA00022552"/>
    </source>
</evidence>
<dbReference type="GO" id="GO:0005730">
    <property type="term" value="C:nucleolus"/>
    <property type="evidence" value="ECO:0007669"/>
    <property type="project" value="UniProtKB-SubCell"/>
</dbReference>
<dbReference type="InterPro" id="IPR036345">
    <property type="entry name" value="ExoRNase_PH_dom2_sf"/>
</dbReference>
<evidence type="ECO:0000313" key="14">
    <source>
        <dbReference type="EMBL" id="RHZ63529.1"/>
    </source>
</evidence>
<evidence type="ECO:0000256" key="9">
    <source>
        <dbReference type="ARBA" id="ARBA00023242"/>
    </source>
</evidence>
<dbReference type="GO" id="GO:0000176">
    <property type="term" value="C:nuclear exosome (RNase complex)"/>
    <property type="evidence" value="ECO:0007669"/>
    <property type="project" value="UniProtKB-ARBA"/>
</dbReference>
<feature type="domain" description="Exoribonuclease phosphorolytic" evidence="12">
    <location>
        <begin position="33"/>
        <end position="164"/>
    </location>
</feature>
<keyword evidence="15" id="KW-1185">Reference proteome</keyword>
<proteinExistence type="inferred from homology"/>
<dbReference type="InterPro" id="IPR015847">
    <property type="entry name" value="ExoRNase_PH_dom2"/>
</dbReference>
<keyword evidence="6" id="KW-0698">rRNA processing</keyword>
<accession>A0A397HKF2</accession>
<evidence type="ECO:0000313" key="15">
    <source>
        <dbReference type="Proteomes" id="UP000266861"/>
    </source>
</evidence>
<dbReference type="OrthoDB" id="10264038at2759"/>
<dbReference type="InterPro" id="IPR001247">
    <property type="entry name" value="ExoRNase_PH_dom1"/>
</dbReference>
<comment type="similarity">
    <text evidence="3">Belongs to the RNase PH family.</text>
</comment>
<reference evidence="14 15" key="1">
    <citation type="submission" date="2018-08" db="EMBL/GenBank/DDBJ databases">
        <title>Genome and evolution of the arbuscular mycorrhizal fungus Diversispora epigaea (formerly Glomus versiforme) and its bacterial endosymbionts.</title>
        <authorList>
            <person name="Sun X."/>
            <person name="Fei Z."/>
            <person name="Harrison M."/>
        </authorList>
    </citation>
    <scope>NUCLEOTIDE SEQUENCE [LARGE SCALE GENOMIC DNA]</scope>
    <source>
        <strain evidence="14 15">IT104</strain>
    </source>
</reference>
<evidence type="ECO:0000259" key="12">
    <source>
        <dbReference type="Pfam" id="PF01138"/>
    </source>
</evidence>
<dbReference type="InterPro" id="IPR027408">
    <property type="entry name" value="PNPase/RNase_PH_dom_sf"/>
</dbReference>
<dbReference type="AlphaFoldDB" id="A0A397HKF2"/>
<feature type="compositionally biased region" description="Basic and acidic residues" evidence="11">
    <location>
        <begin position="291"/>
        <end position="301"/>
    </location>
</feature>
<evidence type="ECO:0000256" key="5">
    <source>
        <dbReference type="ARBA" id="ARBA00022490"/>
    </source>
</evidence>
<dbReference type="GO" id="GO:0000467">
    <property type="term" value="P:exonucleolytic trimming to generate mature 3'-end of 5.8S rRNA from tricistronic rRNA transcript (SSU-rRNA, 5.8S rRNA, LSU-rRNA)"/>
    <property type="evidence" value="ECO:0007669"/>
    <property type="project" value="TreeGrafter"/>
</dbReference>
<dbReference type="FunFam" id="3.30.230.70:FF:000005">
    <property type="entry name" value="Exosome complex component RRP45"/>
    <property type="match status" value="1"/>
</dbReference>
<dbReference type="Pfam" id="PF03725">
    <property type="entry name" value="RNase_PH_C"/>
    <property type="match status" value="1"/>
</dbReference>
<dbReference type="InterPro" id="IPR020568">
    <property type="entry name" value="Ribosomal_Su5_D2-typ_SF"/>
</dbReference>
<dbReference type="GO" id="GO:0016075">
    <property type="term" value="P:rRNA catabolic process"/>
    <property type="evidence" value="ECO:0007669"/>
    <property type="project" value="TreeGrafter"/>
</dbReference>
<keyword evidence="9" id="KW-0539">Nucleus</keyword>
<dbReference type="InterPro" id="IPR050590">
    <property type="entry name" value="Exosome_comp_Rrp42_subfam"/>
</dbReference>
<feature type="region of interest" description="Disordered" evidence="11">
    <location>
        <begin position="280"/>
        <end position="301"/>
    </location>
</feature>
<dbReference type="SUPFAM" id="SSF54211">
    <property type="entry name" value="Ribosomal protein S5 domain 2-like"/>
    <property type="match status" value="1"/>
</dbReference>
<dbReference type="GO" id="GO:0071028">
    <property type="term" value="P:nuclear mRNA surveillance"/>
    <property type="evidence" value="ECO:0007669"/>
    <property type="project" value="TreeGrafter"/>
</dbReference>
<evidence type="ECO:0000256" key="10">
    <source>
        <dbReference type="ARBA" id="ARBA00077933"/>
    </source>
</evidence>
<comment type="caution">
    <text evidence="14">The sequence shown here is derived from an EMBL/GenBank/DDBJ whole genome shotgun (WGS) entry which is preliminary data.</text>
</comment>
<evidence type="ECO:0000256" key="1">
    <source>
        <dbReference type="ARBA" id="ARBA00004496"/>
    </source>
</evidence>
<feature type="domain" description="Exoribonuclease phosphorolytic" evidence="13">
    <location>
        <begin position="191"/>
        <end position="261"/>
    </location>
</feature>